<dbReference type="AlphaFoldDB" id="A0A5C3KF83"/>
<dbReference type="EMBL" id="ML210383">
    <property type="protein sequence ID" value="TFK18701.1"/>
    <property type="molecule type" value="Genomic_DNA"/>
</dbReference>
<keyword evidence="1" id="KW-0812">Transmembrane</keyword>
<dbReference type="OrthoDB" id="2641762at2759"/>
<evidence type="ECO:0000313" key="2">
    <source>
        <dbReference type="EMBL" id="TFK18701.1"/>
    </source>
</evidence>
<evidence type="ECO:0000256" key="1">
    <source>
        <dbReference type="SAM" id="Phobius"/>
    </source>
</evidence>
<keyword evidence="3" id="KW-1185">Reference proteome</keyword>
<keyword evidence="1" id="KW-0472">Membrane</keyword>
<feature type="transmembrane region" description="Helical" evidence="1">
    <location>
        <begin position="57"/>
        <end position="78"/>
    </location>
</feature>
<keyword evidence="1" id="KW-1133">Transmembrane helix</keyword>
<reference evidence="2 3" key="1">
    <citation type="journal article" date="2019" name="Nat. Ecol. Evol.">
        <title>Megaphylogeny resolves global patterns of mushroom evolution.</title>
        <authorList>
            <person name="Varga T."/>
            <person name="Krizsan K."/>
            <person name="Foldi C."/>
            <person name="Dima B."/>
            <person name="Sanchez-Garcia M."/>
            <person name="Sanchez-Ramirez S."/>
            <person name="Szollosi G.J."/>
            <person name="Szarkandi J.G."/>
            <person name="Papp V."/>
            <person name="Albert L."/>
            <person name="Andreopoulos W."/>
            <person name="Angelini C."/>
            <person name="Antonin V."/>
            <person name="Barry K.W."/>
            <person name="Bougher N.L."/>
            <person name="Buchanan P."/>
            <person name="Buyck B."/>
            <person name="Bense V."/>
            <person name="Catcheside P."/>
            <person name="Chovatia M."/>
            <person name="Cooper J."/>
            <person name="Damon W."/>
            <person name="Desjardin D."/>
            <person name="Finy P."/>
            <person name="Geml J."/>
            <person name="Haridas S."/>
            <person name="Hughes K."/>
            <person name="Justo A."/>
            <person name="Karasinski D."/>
            <person name="Kautmanova I."/>
            <person name="Kiss B."/>
            <person name="Kocsube S."/>
            <person name="Kotiranta H."/>
            <person name="LaButti K.M."/>
            <person name="Lechner B.E."/>
            <person name="Liimatainen K."/>
            <person name="Lipzen A."/>
            <person name="Lukacs Z."/>
            <person name="Mihaltcheva S."/>
            <person name="Morgado L.N."/>
            <person name="Niskanen T."/>
            <person name="Noordeloos M.E."/>
            <person name="Ohm R.A."/>
            <person name="Ortiz-Santana B."/>
            <person name="Ovrebo C."/>
            <person name="Racz N."/>
            <person name="Riley R."/>
            <person name="Savchenko A."/>
            <person name="Shiryaev A."/>
            <person name="Soop K."/>
            <person name="Spirin V."/>
            <person name="Szebenyi C."/>
            <person name="Tomsovsky M."/>
            <person name="Tulloss R.E."/>
            <person name="Uehling J."/>
            <person name="Grigoriev I.V."/>
            <person name="Vagvolgyi C."/>
            <person name="Papp T."/>
            <person name="Martin F.M."/>
            <person name="Miettinen O."/>
            <person name="Hibbett D.S."/>
            <person name="Nagy L.G."/>
        </authorList>
    </citation>
    <scope>NUCLEOTIDE SEQUENCE [LARGE SCALE GENOMIC DNA]</scope>
    <source>
        <strain evidence="2 3">CBS 121175</strain>
    </source>
</reference>
<dbReference type="Proteomes" id="UP000307440">
    <property type="component" value="Unassembled WGS sequence"/>
</dbReference>
<feature type="transmembrane region" description="Helical" evidence="1">
    <location>
        <begin position="143"/>
        <end position="166"/>
    </location>
</feature>
<name>A0A5C3KF83_COPMA</name>
<feature type="transmembrane region" description="Helical" evidence="1">
    <location>
        <begin position="228"/>
        <end position="252"/>
    </location>
</feature>
<evidence type="ECO:0000313" key="3">
    <source>
        <dbReference type="Proteomes" id="UP000307440"/>
    </source>
</evidence>
<protein>
    <submittedName>
        <fullName evidence="2">Uncharacterized protein</fullName>
    </submittedName>
</protein>
<organism evidence="2 3">
    <name type="scientific">Coprinopsis marcescibilis</name>
    <name type="common">Agaric fungus</name>
    <name type="synonym">Psathyrella marcescibilis</name>
    <dbReference type="NCBI Taxonomy" id="230819"/>
    <lineage>
        <taxon>Eukaryota</taxon>
        <taxon>Fungi</taxon>
        <taxon>Dikarya</taxon>
        <taxon>Basidiomycota</taxon>
        <taxon>Agaricomycotina</taxon>
        <taxon>Agaricomycetes</taxon>
        <taxon>Agaricomycetidae</taxon>
        <taxon>Agaricales</taxon>
        <taxon>Agaricineae</taxon>
        <taxon>Psathyrellaceae</taxon>
        <taxon>Coprinopsis</taxon>
    </lineage>
</organism>
<feature type="transmembrane region" description="Helical" evidence="1">
    <location>
        <begin position="106"/>
        <end position="131"/>
    </location>
</feature>
<gene>
    <name evidence="2" type="ORF">FA15DRAFT_709633</name>
</gene>
<accession>A0A5C3KF83</accession>
<proteinExistence type="predicted"/>
<sequence length="362" mass="41034">MDEPYYGPEDRSQILFEHMFVAGDLVTGIGYGIQLVLYTSCFIYLWGQKNTRSRTSWILIFYMTLLLIIETIFVAVQARTVQDIYIDNRNYPGGPMAYFFATQDKAINVMFAATLFLLTFLADLLVLWRCWTIWRATLGTYSAYFATAFPVMTLLASFALGTLWTLQSSKPGLSFYSQVPKAFGVSYFWISLSTNILMTILITSRLWWYRRTAMRSLPEEQVREYFSLITIFVESAAIYSMFALVFIITYMVDHPINQIALSLTSSSQQIAGYWIIYRIVKGKAWTQHTFASGVGTSRNPAVSFASTHHRTTNASLPVFAVNGGLSTMDLESTHPSTVETEKFKTQISVSDTRLSSADVVSR</sequence>
<feature type="transmembrane region" description="Helical" evidence="1">
    <location>
        <begin position="20"/>
        <end position="45"/>
    </location>
</feature>
<feature type="transmembrane region" description="Helical" evidence="1">
    <location>
        <begin position="186"/>
        <end position="208"/>
    </location>
</feature>